<evidence type="ECO:0000256" key="4">
    <source>
        <dbReference type="SAM" id="MobiDB-lite"/>
    </source>
</evidence>
<dbReference type="InterPro" id="IPR017871">
    <property type="entry name" value="ABC_transporter-like_CS"/>
</dbReference>
<dbReference type="PANTHER" id="PTHR42939:SF1">
    <property type="entry name" value="ABC TRANSPORTER ATP-BINDING PROTEIN ALBC-RELATED"/>
    <property type="match status" value="1"/>
</dbReference>
<keyword evidence="2" id="KW-0547">Nucleotide-binding</keyword>
<keyword evidence="7" id="KW-1185">Reference proteome</keyword>
<dbReference type="Pfam" id="PF00005">
    <property type="entry name" value="ABC_tran"/>
    <property type="match status" value="1"/>
</dbReference>
<feature type="domain" description="ABC transporter" evidence="5">
    <location>
        <begin position="5"/>
        <end position="230"/>
    </location>
</feature>
<gene>
    <name evidence="6" type="ORF">GCM10011374_09090</name>
</gene>
<sequence length="328" mass="35615">MTPVIRARGLVKDYGPVRALRGVDLEVHPGEVFGFLGPNGAGKSTTIRLLVDLLRPTAGTVEVFGLTPAAGGAELRMRIGYLPGELAFPARLDAGEYLRHLAALRGGRGRPRIDELAQRFSLDLSRPLQALSKGNRQKVGLVQAFMHEPDLLVLDEPTSGLDPLLQREFRLLAQKSVARGATLFLSSHMLGEVEEVAGRVAIIREGRVVDVDDVRALRARAGQQVLLRFAEPVSLAEFDSLPGVQDAVLDPSDGVSLSCLLRGDPMPLLLAAARHRVVRWQVQDRELEDLFLDFYRAPDRTPPRDSATSGPAGTETGTETGTEKEAAR</sequence>
<dbReference type="Proteomes" id="UP000638848">
    <property type="component" value="Unassembled WGS sequence"/>
</dbReference>
<evidence type="ECO:0000256" key="1">
    <source>
        <dbReference type="ARBA" id="ARBA00022448"/>
    </source>
</evidence>
<dbReference type="GO" id="GO:0016887">
    <property type="term" value="F:ATP hydrolysis activity"/>
    <property type="evidence" value="ECO:0007669"/>
    <property type="project" value="InterPro"/>
</dbReference>
<accession>A0A917GK99</accession>
<evidence type="ECO:0000259" key="5">
    <source>
        <dbReference type="PROSITE" id="PS50893"/>
    </source>
</evidence>
<dbReference type="InterPro" id="IPR003439">
    <property type="entry name" value="ABC_transporter-like_ATP-bd"/>
</dbReference>
<evidence type="ECO:0000313" key="6">
    <source>
        <dbReference type="EMBL" id="GGG48867.1"/>
    </source>
</evidence>
<dbReference type="InterPro" id="IPR051782">
    <property type="entry name" value="ABC_Transporter_VariousFunc"/>
</dbReference>
<feature type="region of interest" description="Disordered" evidence="4">
    <location>
        <begin position="298"/>
        <end position="328"/>
    </location>
</feature>
<dbReference type="InterPro" id="IPR003593">
    <property type="entry name" value="AAA+_ATPase"/>
</dbReference>
<reference evidence="6" key="1">
    <citation type="journal article" date="2014" name="Int. J. Syst. Evol. Microbiol.">
        <title>Complete genome sequence of Corynebacterium casei LMG S-19264T (=DSM 44701T), isolated from a smear-ripened cheese.</title>
        <authorList>
            <consortium name="US DOE Joint Genome Institute (JGI-PGF)"/>
            <person name="Walter F."/>
            <person name="Albersmeier A."/>
            <person name="Kalinowski J."/>
            <person name="Ruckert C."/>
        </authorList>
    </citation>
    <scope>NUCLEOTIDE SEQUENCE</scope>
    <source>
        <strain evidence="6">CGMCC 1.12187</strain>
    </source>
</reference>
<dbReference type="RefSeq" id="WP_188534687.1">
    <property type="nucleotide sequence ID" value="NZ_BMEQ01000003.1"/>
</dbReference>
<evidence type="ECO:0000256" key="2">
    <source>
        <dbReference type="ARBA" id="ARBA00022741"/>
    </source>
</evidence>
<dbReference type="PANTHER" id="PTHR42939">
    <property type="entry name" value="ABC TRANSPORTER ATP-BINDING PROTEIN ALBC-RELATED"/>
    <property type="match status" value="1"/>
</dbReference>
<dbReference type="SMART" id="SM00382">
    <property type="entry name" value="AAA"/>
    <property type="match status" value="1"/>
</dbReference>
<dbReference type="GO" id="GO:0005524">
    <property type="term" value="F:ATP binding"/>
    <property type="evidence" value="ECO:0007669"/>
    <property type="project" value="UniProtKB-KW"/>
</dbReference>
<dbReference type="PROSITE" id="PS50893">
    <property type="entry name" value="ABC_TRANSPORTER_2"/>
    <property type="match status" value="1"/>
</dbReference>
<evidence type="ECO:0000313" key="7">
    <source>
        <dbReference type="Proteomes" id="UP000638848"/>
    </source>
</evidence>
<dbReference type="Gene3D" id="3.40.50.300">
    <property type="entry name" value="P-loop containing nucleotide triphosphate hydrolases"/>
    <property type="match status" value="1"/>
</dbReference>
<dbReference type="SUPFAM" id="SSF52540">
    <property type="entry name" value="P-loop containing nucleoside triphosphate hydrolases"/>
    <property type="match status" value="1"/>
</dbReference>
<organism evidence="6 7">
    <name type="scientific">Kocuria dechangensis</name>
    <dbReference type="NCBI Taxonomy" id="1176249"/>
    <lineage>
        <taxon>Bacteria</taxon>
        <taxon>Bacillati</taxon>
        <taxon>Actinomycetota</taxon>
        <taxon>Actinomycetes</taxon>
        <taxon>Micrococcales</taxon>
        <taxon>Micrococcaceae</taxon>
        <taxon>Kocuria</taxon>
    </lineage>
</organism>
<dbReference type="CDD" id="cd03230">
    <property type="entry name" value="ABC_DR_subfamily_A"/>
    <property type="match status" value="1"/>
</dbReference>
<dbReference type="AlphaFoldDB" id="A0A917GK99"/>
<name>A0A917GK99_9MICC</name>
<dbReference type="PROSITE" id="PS00211">
    <property type="entry name" value="ABC_TRANSPORTER_1"/>
    <property type="match status" value="1"/>
</dbReference>
<protein>
    <submittedName>
        <fullName evidence="6">ABC transporter</fullName>
    </submittedName>
</protein>
<keyword evidence="3" id="KW-0067">ATP-binding</keyword>
<dbReference type="EMBL" id="BMEQ01000003">
    <property type="protein sequence ID" value="GGG48867.1"/>
    <property type="molecule type" value="Genomic_DNA"/>
</dbReference>
<keyword evidence="1" id="KW-0813">Transport</keyword>
<proteinExistence type="predicted"/>
<feature type="compositionally biased region" description="Low complexity" evidence="4">
    <location>
        <begin position="307"/>
        <end position="320"/>
    </location>
</feature>
<dbReference type="InterPro" id="IPR027417">
    <property type="entry name" value="P-loop_NTPase"/>
</dbReference>
<reference evidence="6" key="2">
    <citation type="submission" date="2020-09" db="EMBL/GenBank/DDBJ databases">
        <authorList>
            <person name="Sun Q."/>
            <person name="Zhou Y."/>
        </authorList>
    </citation>
    <scope>NUCLEOTIDE SEQUENCE</scope>
    <source>
        <strain evidence="6">CGMCC 1.12187</strain>
    </source>
</reference>
<comment type="caution">
    <text evidence="6">The sequence shown here is derived from an EMBL/GenBank/DDBJ whole genome shotgun (WGS) entry which is preliminary data.</text>
</comment>
<evidence type="ECO:0000256" key="3">
    <source>
        <dbReference type="ARBA" id="ARBA00022840"/>
    </source>
</evidence>